<evidence type="ECO:0000256" key="3">
    <source>
        <dbReference type="ARBA" id="ARBA00022525"/>
    </source>
</evidence>
<evidence type="ECO:0000256" key="4">
    <source>
        <dbReference type="RuleBase" id="RU363099"/>
    </source>
</evidence>
<dbReference type="GO" id="GO:0048046">
    <property type="term" value="C:apoplast"/>
    <property type="evidence" value="ECO:0007669"/>
    <property type="project" value="UniProtKB-SubCell"/>
</dbReference>
<dbReference type="GO" id="GO:0009699">
    <property type="term" value="P:phenylpropanoid biosynthetic process"/>
    <property type="evidence" value="ECO:0007669"/>
    <property type="project" value="UniProtKB-ARBA"/>
</dbReference>
<dbReference type="AlphaFoldDB" id="A0AAE1WXC9"/>
<feature type="chain" id="PRO_5041775208" description="Dirigent protein" evidence="4">
    <location>
        <begin position="24"/>
        <end position="193"/>
    </location>
</feature>
<dbReference type="EMBL" id="JACGWL010000005">
    <property type="protein sequence ID" value="KAK4401425.1"/>
    <property type="molecule type" value="Genomic_DNA"/>
</dbReference>
<evidence type="ECO:0000313" key="5">
    <source>
        <dbReference type="EMBL" id="KAK4401425.1"/>
    </source>
</evidence>
<gene>
    <name evidence="5" type="ORF">Sango_0883200</name>
</gene>
<organism evidence="5 6">
    <name type="scientific">Sesamum angolense</name>
    <dbReference type="NCBI Taxonomy" id="2727404"/>
    <lineage>
        <taxon>Eukaryota</taxon>
        <taxon>Viridiplantae</taxon>
        <taxon>Streptophyta</taxon>
        <taxon>Embryophyta</taxon>
        <taxon>Tracheophyta</taxon>
        <taxon>Spermatophyta</taxon>
        <taxon>Magnoliopsida</taxon>
        <taxon>eudicotyledons</taxon>
        <taxon>Gunneridae</taxon>
        <taxon>Pentapetalae</taxon>
        <taxon>asterids</taxon>
        <taxon>lamiids</taxon>
        <taxon>Lamiales</taxon>
        <taxon>Pedaliaceae</taxon>
        <taxon>Sesamum</taxon>
    </lineage>
</organism>
<reference evidence="5" key="1">
    <citation type="submission" date="2020-06" db="EMBL/GenBank/DDBJ databases">
        <authorList>
            <person name="Li T."/>
            <person name="Hu X."/>
            <person name="Zhang T."/>
            <person name="Song X."/>
            <person name="Zhang H."/>
            <person name="Dai N."/>
            <person name="Sheng W."/>
            <person name="Hou X."/>
            <person name="Wei L."/>
        </authorList>
    </citation>
    <scope>NUCLEOTIDE SEQUENCE</scope>
    <source>
        <strain evidence="5">K16</strain>
        <tissue evidence="5">Leaf</tissue>
    </source>
</reference>
<dbReference type="Pfam" id="PF03018">
    <property type="entry name" value="Dirigent"/>
    <property type="match status" value="1"/>
</dbReference>
<comment type="subcellular location">
    <subcellularLocation>
        <location evidence="4">Secreted</location>
        <location evidence="4">Extracellular space</location>
        <location evidence="4">Apoplast</location>
    </subcellularLocation>
</comment>
<evidence type="ECO:0000256" key="2">
    <source>
        <dbReference type="ARBA" id="ARBA00011738"/>
    </source>
</evidence>
<reference evidence="5" key="2">
    <citation type="journal article" date="2024" name="Plant">
        <title>Genomic evolution and insights into agronomic trait innovations of Sesamum species.</title>
        <authorList>
            <person name="Miao H."/>
            <person name="Wang L."/>
            <person name="Qu L."/>
            <person name="Liu H."/>
            <person name="Sun Y."/>
            <person name="Le M."/>
            <person name="Wang Q."/>
            <person name="Wei S."/>
            <person name="Zheng Y."/>
            <person name="Lin W."/>
            <person name="Duan Y."/>
            <person name="Cao H."/>
            <person name="Xiong S."/>
            <person name="Wang X."/>
            <person name="Wei L."/>
            <person name="Li C."/>
            <person name="Ma Q."/>
            <person name="Ju M."/>
            <person name="Zhao R."/>
            <person name="Li G."/>
            <person name="Mu C."/>
            <person name="Tian Q."/>
            <person name="Mei H."/>
            <person name="Zhang T."/>
            <person name="Gao T."/>
            <person name="Zhang H."/>
        </authorList>
    </citation>
    <scope>NUCLEOTIDE SEQUENCE</scope>
    <source>
        <strain evidence="5">K16</strain>
    </source>
</reference>
<dbReference type="Gene3D" id="2.40.480.10">
    <property type="entry name" value="Allene oxide cyclase-like"/>
    <property type="match status" value="1"/>
</dbReference>
<keyword evidence="4" id="KW-0732">Signal</keyword>
<keyword evidence="6" id="KW-1185">Reference proteome</keyword>
<dbReference type="PANTHER" id="PTHR21495">
    <property type="entry name" value="NUCLEOPORIN-RELATED"/>
    <property type="match status" value="1"/>
</dbReference>
<name>A0AAE1WXC9_9LAMI</name>
<keyword evidence="3 4" id="KW-0964">Secreted</keyword>
<protein>
    <recommendedName>
        <fullName evidence="4">Dirigent protein</fullName>
    </recommendedName>
</protein>
<comment type="caution">
    <text evidence="5">The sequence shown here is derived from an EMBL/GenBank/DDBJ whole genome shotgun (WGS) entry which is preliminary data.</text>
</comment>
<dbReference type="InterPro" id="IPR004265">
    <property type="entry name" value="Dirigent"/>
</dbReference>
<dbReference type="InterPro" id="IPR044859">
    <property type="entry name" value="Allene_oxi_cyc_Dirigent"/>
</dbReference>
<keyword evidence="4" id="KW-0052">Apoplast</keyword>
<evidence type="ECO:0000313" key="6">
    <source>
        <dbReference type="Proteomes" id="UP001289374"/>
    </source>
</evidence>
<evidence type="ECO:0000256" key="1">
    <source>
        <dbReference type="ARBA" id="ARBA00010746"/>
    </source>
</evidence>
<dbReference type="Proteomes" id="UP001289374">
    <property type="component" value="Unassembled WGS sequence"/>
</dbReference>
<comment type="function">
    <text evidence="4">Dirigent proteins impart stereoselectivity on the phenoxy radical-coupling reaction, yielding optically active lignans from two molecules of coniferyl alcohol in the biosynthesis of lignans, flavonolignans, and alkaloids and thus plays a central role in plant secondary metabolism.</text>
</comment>
<sequence>MARLDSLSVSIFLVLAIITGAAAQPQPQPNDQVTWAKRVETGTEVITTLQFYFHDKVSGQNPTATRIAQAPQTNNSSTLFGMLMMIDDALTVGPDPSSKTVGRARGLYGSAGQTDFGLIMVLNYGFTDGIYDGSSFSLLSINPATQPVREMAIVGGTGLFRLARGYALAHTFWFDAATGDAIVGYNVTIATYI</sequence>
<feature type="signal peptide" evidence="4">
    <location>
        <begin position="1"/>
        <end position="23"/>
    </location>
</feature>
<comment type="similarity">
    <text evidence="1 4">Belongs to the plant dirigent protein family.</text>
</comment>
<comment type="subunit">
    <text evidence="2 4">Homodimer.</text>
</comment>
<proteinExistence type="inferred from homology"/>
<accession>A0AAE1WXC9</accession>